<dbReference type="GO" id="GO:0005789">
    <property type="term" value="C:endoplasmic reticulum membrane"/>
    <property type="evidence" value="ECO:0007669"/>
    <property type="project" value="TreeGrafter"/>
</dbReference>
<protein>
    <recommendedName>
        <fullName evidence="1">START domain-containing protein</fullName>
    </recommendedName>
</protein>
<dbReference type="EMBL" id="CAJPEV010000872">
    <property type="protein sequence ID" value="CAG0889222.1"/>
    <property type="molecule type" value="Genomic_DNA"/>
</dbReference>
<dbReference type="Pfam" id="PF01852">
    <property type="entry name" value="START"/>
    <property type="match status" value="1"/>
</dbReference>
<dbReference type="GO" id="GO:0031902">
    <property type="term" value="C:late endosome membrane"/>
    <property type="evidence" value="ECO:0007669"/>
    <property type="project" value="TreeGrafter"/>
</dbReference>
<dbReference type="GO" id="GO:0140284">
    <property type="term" value="C:endoplasmic reticulum-endosome membrane contact site"/>
    <property type="evidence" value="ECO:0007669"/>
    <property type="project" value="TreeGrafter"/>
</dbReference>
<dbReference type="PROSITE" id="PS50848">
    <property type="entry name" value="START"/>
    <property type="match status" value="1"/>
</dbReference>
<dbReference type="SMART" id="SM00234">
    <property type="entry name" value="START"/>
    <property type="match status" value="1"/>
</dbReference>
<dbReference type="Proteomes" id="UP000677054">
    <property type="component" value="Unassembled WGS sequence"/>
</dbReference>
<evidence type="ECO:0000259" key="1">
    <source>
        <dbReference type="PROSITE" id="PS50848"/>
    </source>
</evidence>
<proteinExistence type="predicted"/>
<dbReference type="GO" id="GO:0030301">
    <property type="term" value="P:cholesterol transport"/>
    <property type="evidence" value="ECO:0007669"/>
    <property type="project" value="TreeGrafter"/>
</dbReference>
<gene>
    <name evidence="2" type="ORF">DSTB1V02_LOCUS5387</name>
</gene>
<dbReference type="GO" id="GO:0005765">
    <property type="term" value="C:lysosomal membrane"/>
    <property type="evidence" value="ECO:0007669"/>
    <property type="project" value="TreeGrafter"/>
</dbReference>
<dbReference type="SUPFAM" id="SSF55961">
    <property type="entry name" value="Bet v1-like"/>
    <property type="match status" value="1"/>
</dbReference>
<dbReference type="InterPro" id="IPR051869">
    <property type="entry name" value="STARD3"/>
</dbReference>
<dbReference type="GO" id="GO:0099044">
    <property type="term" value="P:vesicle tethering to endoplasmic reticulum"/>
    <property type="evidence" value="ECO:0007669"/>
    <property type="project" value="TreeGrafter"/>
</dbReference>
<evidence type="ECO:0000313" key="3">
    <source>
        <dbReference type="Proteomes" id="UP000677054"/>
    </source>
</evidence>
<dbReference type="Gene3D" id="3.30.530.20">
    <property type="match status" value="1"/>
</dbReference>
<keyword evidence="3" id="KW-1185">Reference proteome</keyword>
<sequence>MGRGLITDLLSRSLYFSLQFLLNDRATEVISAGREIRTNDASHGLSRSQLLLEDKHIPVELQPYLEQGKRTYESFKQILQNTAWEPMTMLSDDVIKIASAYNRDSRLTMFHLETVVNVPADMVFREDWDHVPDYPKWNPNFLHTEVILRITPQCQLTYKVSSPVGNGLIWSRDAVTIMYWDKEGNNTYMTFSSSSWPAFPPSSQYVRATFFPQGFVYSPLPGHPDKTLIQWINHVDVHLAFVPASVINLVLAKACKDGLIHYQERAKTLRKKMEEV</sequence>
<name>A0A7R9A6H8_9CRUS</name>
<dbReference type="PANTHER" id="PTHR46121:SF1">
    <property type="entry name" value="STARD3 N-TERMINAL-LIKE PROTEIN"/>
    <property type="match status" value="1"/>
</dbReference>
<dbReference type="GO" id="GO:0015485">
    <property type="term" value="F:cholesterol binding"/>
    <property type="evidence" value="ECO:0007669"/>
    <property type="project" value="TreeGrafter"/>
</dbReference>
<feature type="domain" description="START" evidence="1">
    <location>
        <begin position="84"/>
        <end position="271"/>
    </location>
</feature>
<dbReference type="PANTHER" id="PTHR46121">
    <property type="entry name" value="STEROIDOGENIC ACUTE REGULATORY PROTEIN-LIKE"/>
    <property type="match status" value="1"/>
</dbReference>
<dbReference type="EMBL" id="LR900389">
    <property type="protein sequence ID" value="CAD7245514.1"/>
    <property type="molecule type" value="Genomic_DNA"/>
</dbReference>
<evidence type="ECO:0000313" key="2">
    <source>
        <dbReference type="EMBL" id="CAD7245514.1"/>
    </source>
</evidence>
<dbReference type="InterPro" id="IPR002913">
    <property type="entry name" value="START_lipid-bd_dom"/>
</dbReference>
<reference evidence="2" key="1">
    <citation type="submission" date="2020-11" db="EMBL/GenBank/DDBJ databases">
        <authorList>
            <person name="Tran Van P."/>
        </authorList>
    </citation>
    <scope>NUCLEOTIDE SEQUENCE</scope>
</reference>
<accession>A0A7R9A6H8</accession>
<dbReference type="InterPro" id="IPR023393">
    <property type="entry name" value="START-like_dom_sf"/>
</dbReference>
<organism evidence="2">
    <name type="scientific">Darwinula stevensoni</name>
    <dbReference type="NCBI Taxonomy" id="69355"/>
    <lineage>
        <taxon>Eukaryota</taxon>
        <taxon>Metazoa</taxon>
        <taxon>Ecdysozoa</taxon>
        <taxon>Arthropoda</taxon>
        <taxon>Crustacea</taxon>
        <taxon>Oligostraca</taxon>
        <taxon>Ostracoda</taxon>
        <taxon>Podocopa</taxon>
        <taxon>Podocopida</taxon>
        <taxon>Darwinulocopina</taxon>
        <taxon>Darwinuloidea</taxon>
        <taxon>Darwinulidae</taxon>
        <taxon>Darwinula</taxon>
    </lineage>
</organism>
<dbReference type="AlphaFoldDB" id="A0A7R9A6H8"/>
<dbReference type="OrthoDB" id="74575at2759"/>